<dbReference type="InterPro" id="IPR002123">
    <property type="entry name" value="Plipid/glycerol_acylTrfase"/>
</dbReference>
<feature type="region of interest" description="Disordered" evidence="6">
    <location>
        <begin position="88"/>
        <end position="107"/>
    </location>
</feature>
<dbReference type="CDD" id="cd07989">
    <property type="entry name" value="LPLAT_AGPAT-like"/>
    <property type="match status" value="1"/>
</dbReference>
<keyword evidence="3" id="KW-0808">Transferase</keyword>
<dbReference type="GO" id="GO:0003841">
    <property type="term" value="F:1-acylglycerol-3-phosphate O-acyltransferase activity"/>
    <property type="evidence" value="ECO:0007669"/>
    <property type="project" value="TreeGrafter"/>
</dbReference>
<keyword evidence="7" id="KW-1133">Transmembrane helix</keyword>
<comment type="caution">
    <text evidence="9">The sequence shown here is derived from an EMBL/GenBank/DDBJ whole genome shotgun (WGS) entry which is preliminary data.</text>
</comment>
<sequence>MRNINGPRTTSLPKTLAIAIAFAAGVLCNSTTAFHVPNFLSLPCIPSQLPLSRTPAVWGGHEGAALLFTGRRRAASITGRCSAAVASAASMPAPEGRKEGEGAKRDEDLPELNPILSKKIVIGNKFLTPIGVYILVSVFAWVILFYPAMLLAAGSPSSAGAMRLSKHIAIRRVSRASQIEMVQQAIKHLKHGNSLVTFAEGTRSKDGRLNAFKKGAFRIAKEAGVRIVPISICNLHKWMPAGAIVPLGVPSDVVIRIHPPVETQNRNENLVWREVFETVNQGLPEYQRYQESSPAPSS</sequence>
<protein>
    <recommendedName>
        <fullName evidence="8">Phospholipid/glycerol acyltransferase domain-containing protein</fullName>
    </recommendedName>
</protein>
<dbReference type="SMART" id="SM00563">
    <property type="entry name" value="PlsC"/>
    <property type="match status" value="1"/>
</dbReference>
<dbReference type="Proteomes" id="UP000355283">
    <property type="component" value="Unassembled WGS sequence"/>
</dbReference>
<keyword evidence="5" id="KW-0012">Acyltransferase</keyword>
<dbReference type="AlphaFoldDB" id="A0A4D9CUW5"/>
<comment type="pathway">
    <text evidence="1">Lipid metabolism.</text>
</comment>
<evidence type="ECO:0000259" key="8">
    <source>
        <dbReference type="SMART" id="SM00563"/>
    </source>
</evidence>
<evidence type="ECO:0000256" key="7">
    <source>
        <dbReference type="SAM" id="Phobius"/>
    </source>
</evidence>
<dbReference type="PANTHER" id="PTHR10434">
    <property type="entry name" value="1-ACYL-SN-GLYCEROL-3-PHOSPHATE ACYLTRANSFERASE"/>
    <property type="match status" value="1"/>
</dbReference>
<dbReference type="EMBL" id="SDOX01000166">
    <property type="protein sequence ID" value="TFJ80408.1"/>
    <property type="molecule type" value="Genomic_DNA"/>
</dbReference>
<evidence type="ECO:0000256" key="1">
    <source>
        <dbReference type="ARBA" id="ARBA00005189"/>
    </source>
</evidence>
<keyword evidence="10" id="KW-1185">Reference proteome</keyword>
<keyword evidence="7" id="KW-0812">Transmembrane</keyword>
<feature type="transmembrane region" description="Helical" evidence="7">
    <location>
        <begin position="130"/>
        <end position="153"/>
    </location>
</feature>
<evidence type="ECO:0000256" key="2">
    <source>
        <dbReference type="ARBA" id="ARBA00022516"/>
    </source>
</evidence>
<keyword evidence="4" id="KW-0443">Lipid metabolism</keyword>
<evidence type="ECO:0000256" key="3">
    <source>
        <dbReference type="ARBA" id="ARBA00022679"/>
    </source>
</evidence>
<reference evidence="9 10" key="1">
    <citation type="submission" date="2019-01" db="EMBL/GenBank/DDBJ databases">
        <title>Nuclear Genome Assembly of the Microalgal Biofuel strain Nannochloropsis salina CCMP1776.</title>
        <authorList>
            <person name="Hovde B."/>
        </authorList>
    </citation>
    <scope>NUCLEOTIDE SEQUENCE [LARGE SCALE GENOMIC DNA]</scope>
    <source>
        <strain evidence="9 10">CCMP1776</strain>
    </source>
</reference>
<evidence type="ECO:0000256" key="6">
    <source>
        <dbReference type="SAM" id="MobiDB-lite"/>
    </source>
</evidence>
<dbReference type="PANTHER" id="PTHR10434:SF64">
    <property type="entry name" value="1-ACYL-SN-GLYCEROL-3-PHOSPHATE ACYLTRANSFERASE-RELATED"/>
    <property type="match status" value="1"/>
</dbReference>
<evidence type="ECO:0000256" key="5">
    <source>
        <dbReference type="ARBA" id="ARBA00023315"/>
    </source>
</evidence>
<keyword evidence="7" id="KW-0472">Membrane</keyword>
<name>A0A4D9CUW5_9STRA</name>
<keyword evidence="2" id="KW-0444">Lipid biosynthesis</keyword>
<organism evidence="9 10">
    <name type="scientific">Nannochloropsis salina CCMP1776</name>
    <dbReference type="NCBI Taxonomy" id="1027361"/>
    <lineage>
        <taxon>Eukaryota</taxon>
        <taxon>Sar</taxon>
        <taxon>Stramenopiles</taxon>
        <taxon>Ochrophyta</taxon>
        <taxon>Eustigmatophyceae</taxon>
        <taxon>Eustigmatales</taxon>
        <taxon>Monodopsidaceae</taxon>
        <taxon>Microchloropsis</taxon>
        <taxon>Microchloropsis salina</taxon>
    </lineage>
</organism>
<feature type="domain" description="Phospholipid/glycerol acyltransferase" evidence="8">
    <location>
        <begin position="133"/>
        <end position="235"/>
    </location>
</feature>
<dbReference type="GO" id="GO:0006654">
    <property type="term" value="P:phosphatidic acid biosynthetic process"/>
    <property type="evidence" value="ECO:0007669"/>
    <property type="project" value="TreeGrafter"/>
</dbReference>
<feature type="compositionally biased region" description="Basic and acidic residues" evidence="6">
    <location>
        <begin position="95"/>
        <end position="107"/>
    </location>
</feature>
<evidence type="ECO:0000313" key="9">
    <source>
        <dbReference type="EMBL" id="TFJ80408.1"/>
    </source>
</evidence>
<proteinExistence type="predicted"/>
<gene>
    <name evidence="9" type="ORF">NSK_008149</name>
</gene>
<accession>A0A4D9CUW5</accession>
<evidence type="ECO:0000313" key="10">
    <source>
        <dbReference type="Proteomes" id="UP000355283"/>
    </source>
</evidence>
<dbReference type="SUPFAM" id="SSF69593">
    <property type="entry name" value="Glycerol-3-phosphate (1)-acyltransferase"/>
    <property type="match status" value="1"/>
</dbReference>
<dbReference type="Pfam" id="PF01553">
    <property type="entry name" value="Acyltransferase"/>
    <property type="match status" value="1"/>
</dbReference>
<evidence type="ECO:0000256" key="4">
    <source>
        <dbReference type="ARBA" id="ARBA00023098"/>
    </source>
</evidence>
<dbReference type="OrthoDB" id="417078at2759"/>